<gene>
    <name evidence="1" type="ORF">MLD38_025230</name>
</gene>
<organism evidence="1 2">
    <name type="scientific">Melastoma candidum</name>
    <dbReference type="NCBI Taxonomy" id="119954"/>
    <lineage>
        <taxon>Eukaryota</taxon>
        <taxon>Viridiplantae</taxon>
        <taxon>Streptophyta</taxon>
        <taxon>Embryophyta</taxon>
        <taxon>Tracheophyta</taxon>
        <taxon>Spermatophyta</taxon>
        <taxon>Magnoliopsida</taxon>
        <taxon>eudicotyledons</taxon>
        <taxon>Gunneridae</taxon>
        <taxon>Pentapetalae</taxon>
        <taxon>rosids</taxon>
        <taxon>malvids</taxon>
        <taxon>Myrtales</taxon>
        <taxon>Melastomataceae</taxon>
        <taxon>Melastomatoideae</taxon>
        <taxon>Melastomateae</taxon>
        <taxon>Melastoma</taxon>
    </lineage>
</organism>
<dbReference type="Proteomes" id="UP001057402">
    <property type="component" value="Chromosome 7"/>
</dbReference>
<sequence>MEAEDPPIPVDFFISRKFAGLSRGELGLANSSGNIVYKVKAHPELRTIKLVLDVAGRPVCSILQCQGGFWQVFWLHGDDEKDLICDVKITRSSFTRRELEVVMNPGNSDLLPLKIKGFPFQKSCTIYGSDSVIAQTSFMYKLKQIYVRRNKYRLTIFPGFSDHVLLIALVVIFFYGKK</sequence>
<proteinExistence type="predicted"/>
<comment type="caution">
    <text evidence="1">The sequence shown here is derived from an EMBL/GenBank/DDBJ whole genome shotgun (WGS) entry which is preliminary data.</text>
</comment>
<accession>A0ACB9NY77</accession>
<dbReference type="EMBL" id="CM042886">
    <property type="protein sequence ID" value="KAI4340389.1"/>
    <property type="molecule type" value="Genomic_DNA"/>
</dbReference>
<keyword evidence="2" id="KW-1185">Reference proteome</keyword>
<protein>
    <submittedName>
        <fullName evidence="1">Uncharacterized protein</fullName>
    </submittedName>
</protein>
<evidence type="ECO:0000313" key="2">
    <source>
        <dbReference type="Proteomes" id="UP001057402"/>
    </source>
</evidence>
<name>A0ACB9NY77_9MYRT</name>
<reference evidence="2" key="1">
    <citation type="journal article" date="2023" name="Front. Plant Sci.">
        <title>Chromosomal-level genome assembly of Melastoma candidum provides insights into trichome evolution.</title>
        <authorList>
            <person name="Zhong Y."/>
            <person name="Wu W."/>
            <person name="Sun C."/>
            <person name="Zou P."/>
            <person name="Liu Y."/>
            <person name="Dai S."/>
            <person name="Zhou R."/>
        </authorList>
    </citation>
    <scope>NUCLEOTIDE SEQUENCE [LARGE SCALE GENOMIC DNA]</scope>
</reference>
<evidence type="ECO:0000313" key="1">
    <source>
        <dbReference type="EMBL" id="KAI4340389.1"/>
    </source>
</evidence>